<dbReference type="Proteomes" id="UP000095210">
    <property type="component" value="Chromosome"/>
</dbReference>
<dbReference type="PANTHER" id="PTHR30290:SF83">
    <property type="entry name" value="ABC TRANSPORTER SUBSTRATE-BINDING PROTEIN"/>
    <property type="match status" value="1"/>
</dbReference>
<dbReference type="RefSeq" id="WP_069849673.1">
    <property type="nucleotide sequence ID" value="NZ_CP014859.1"/>
</dbReference>
<evidence type="ECO:0000259" key="2">
    <source>
        <dbReference type="Pfam" id="PF00496"/>
    </source>
</evidence>
<dbReference type="GO" id="GO:0043190">
    <property type="term" value="C:ATP-binding cassette (ABC) transporter complex"/>
    <property type="evidence" value="ECO:0007669"/>
    <property type="project" value="InterPro"/>
</dbReference>
<dbReference type="GO" id="GO:0042597">
    <property type="term" value="C:periplasmic space"/>
    <property type="evidence" value="ECO:0007669"/>
    <property type="project" value="UniProtKB-ARBA"/>
</dbReference>
<proteinExistence type="predicted"/>
<dbReference type="Pfam" id="PF00496">
    <property type="entry name" value="SBP_bac_5"/>
    <property type="match status" value="1"/>
</dbReference>
<evidence type="ECO:0000256" key="1">
    <source>
        <dbReference type="SAM" id="SignalP"/>
    </source>
</evidence>
<sequence>MATTHRARAAIGGLMVAALTLTACGGSDDTANDVVTTDGGFALNTGETQPGGIVTVLGTVDLSHLDPAMGNDGNVNNVYELIYRQLTDYSYDEQTGELEIVGDLAVGPGESNEDATEWTYTLKDDLRYEDGSQITSADVKYGIERSLDPALAIGSDYHGIIAGAGDYPGVYEAPEGLDSIQTPDDKTIVFQLEGPLAGFDAVAATPPFTPFPTGEVAVDQLDQQPIASGPYRVAEYSRGERLTLVRNEEWEPSTSQTHPAIADGYEFLFGIDGNTVDQRMLSGQGADANAMAASTNGMQPASLAQVMSNPELQQRTVRALPTCTMYMAMNNTHEALSDVRVRQAINHAVDKESAVTATGGPAMAEQAHTMLTPSVPERQEFDLYPYDPEKAVELLEEAGIAEGELSLTLDVRALPKWQAQGESVQQSLKAVGIDVELNVIDAATFYEVIATPAQQNDLAITGWCSSWMSGYPLLTSLFDGESITDTGNTNISQFDEESINERFDEIEAIADIDEQDVAYGELDREIMELAPVVPLVRETPLQLVGENIGNAYASSARTGYVDYSQVGLKNPQG</sequence>
<accession>A0AAC9HRS0</accession>
<dbReference type="KEGG" id="ahm:TL08_14810"/>
<reference evidence="4" key="1">
    <citation type="submission" date="2016-03" db="EMBL/GenBank/DDBJ databases">
        <title>Complete genome sequence of the type strain Actinoalloteichus hymeniacidonis DSM 45092.</title>
        <authorList>
            <person name="Schaffert L."/>
            <person name="Albersmeier A."/>
            <person name="Winkler A."/>
            <person name="Kalinowski J."/>
            <person name="Zotchev S."/>
            <person name="Ruckert C."/>
        </authorList>
    </citation>
    <scope>NUCLEOTIDE SEQUENCE [LARGE SCALE GENOMIC DNA]</scope>
    <source>
        <strain evidence="4">HPA177(T) (DSM 45092(T))</strain>
    </source>
</reference>
<dbReference type="Gene3D" id="3.10.105.10">
    <property type="entry name" value="Dipeptide-binding Protein, Domain 3"/>
    <property type="match status" value="1"/>
</dbReference>
<dbReference type="PIRSF" id="PIRSF002741">
    <property type="entry name" value="MppA"/>
    <property type="match status" value="1"/>
</dbReference>
<dbReference type="InterPro" id="IPR039424">
    <property type="entry name" value="SBP_5"/>
</dbReference>
<organism evidence="3 4">
    <name type="scientific">Actinoalloteichus hymeniacidonis</name>
    <dbReference type="NCBI Taxonomy" id="340345"/>
    <lineage>
        <taxon>Bacteria</taxon>
        <taxon>Bacillati</taxon>
        <taxon>Actinomycetota</taxon>
        <taxon>Actinomycetes</taxon>
        <taxon>Pseudonocardiales</taxon>
        <taxon>Pseudonocardiaceae</taxon>
        <taxon>Actinoalloteichus</taxon>
    </lineage>
</organism>
<name>A0AAC9HRS0_9PSEU</name>
<feature type="domain" description="Solute-binding protein family 5" evidence="2">
    <location>
        <begin position="99"/>
        <end position="481"/>
    </location>
</feature>
<keyword evidence="4" id="KW-1185">Reference proteome</keyword>
<dbReference type="PANTHER" id="PTHR30290">
    <property type="entry name" value="PERIPLASMIC BINDING COMPONENT OF ABC TRANSPORTER"/>
    <property type="match status" value="1"/>
</dbReference>
<dbReference type="SUPFAM" id="SSF53850">
    <property type="entry name" value="Periplasmic binding protein-like II"/>
    <property type="match status" value="1"/>
</dbReference>
<keyword evidence="1" id="KW-0732">Signal</keyword>
<dbReference type="InterPro" id="IPR030678">
    <property type="entry name" value="Peptide/Ni-bd"/>
</dbReference>
<feature type="signal peptide" evidence="1">
    <location>
        <begin position="1"/>
        <end position="25"/>
    </location>
</feature>
<dbReference type="InterPro" id="IPR000914">
    <property type="entry name" value="SBP_5_dom"/>
</dbReference>
<gene>
    <name evidence="3" type="ORF">TL08_14810</name>
</gene>
<dbReference type="EMBL" id="CP014859">
    <property type="protein sequence ID" value="AOS63771.1"/>
    <property type="molecule type" value="Genomic_DNA"/>
</dbReference>
<dbReference type="GO" id="GO:1904680">
    <property type="term" value="F:peptide transmembrane transporter activity"/>
    <property type="evidence" value="ECO:0007669"/>
    <property type="project" value="TreeGrafter"/>
</dbReference>
<dbReference type="AlphaFoldDB" id="A0AAC9HRS0"/>
<protein>
    <submittedName>
        <fullName evidence="3">ABC-type dipeptide transport system, periplasmic component</fullName>
    </submittedName>
</protein>
<dbReference type="GO" id="GO:0015833">
    <property type="term" value="P:peptide transport"/>
    <property type="evidence" value="ECO:0007669"/>
    <property type="project" value="TreeGrafter"/>
</dbReference>
<dbReference type="CDD" id="cd08506">
    <property type="entry name" value="PBP2_clavulanate_OppA2"/>
    <property type="match status" value="1"/>
</dbReference>
<evidence type="ECO:0000313" key="4">
    <source>
        <dbReference type="Proteomes" id="UP000095210"/>
    </source>
</evidence>
<feature type="chain" id="PRO_5042072217" evidence="1">
    <location>
        <begin position="26"/>
        <end position="573"/>
    </location>
</feature>
<evidence type="ECO:0000313" key="3">
    <source>
        <dbReference type="EMBL" id="AOS63771.1"/>
    </source>
</evidence>
<dbReference type="PROSITE" id="PS51257">
    <property type="entry name" value="PROKAR_LIPOPROTEIN"/>
    <property type="match status" value="1"/>
</dbReference>
<dbReference type="Gene3D" id="3.40.190.10">
    <property type="entry name" value="Periplasmic binding protein-like II"/>
    <property type="match status" value="1"/>
</dbReference>